<evidence type="ECO:0000313" key="2">
    <source>
        <dbReference type="EMBL" id="PSC69632.1"/>
    </source>
</evidence>
<dbReference type="OrthoDB" id="521128at2759"/>
<accession>A0A2P6V6B6</accession>
<reference evidence="2 3" key="1">
    <citation type="journal article" date="2018" name="Plant J.">
        <title>Genome sequences of Chlorella sorokiniana UTEX 1602 and Micractinium conductrix SAG 241.80: implications to maltose excretion by a green alga.</title>
        <authorList>
            <person name="Arriola M.B."/>
            <person name="Velmurugan N."/>
            <person name="Zhang Y."/>
            <person name="Plunkett M.H."/>
            <person name="Hondzo H."/>
            <person name="Barney B.M."/>
        </authorList>
    </citation>
    <scope>NUCLEOTIDE SEQUENCE [LARGE SCALE GENOMIC DNA]</scope>
    <source>
        <strain evidence="2 3">SAG 241.80</strain>
    </source>
</reference>
<protein>
    <submittedName>
        <fullName evidence="2">UDP-N-acetylmuramoylalanyl-D-glutamyl-6-diaminopimelate-D-alanyl-D-alanyl ligase isoform B</fullName>
    </submittedName>
</protein>
<dbReference type="EMBL" id="LHPF02000025">
    <property type="protein sequence ID" value="PSC69632.1"/>
    <property type="molecule type" value="Genomic_DNA"/>
</dbReference>
<keyword evidence="3" id="KW-1185">Reference proteome</keyword>
<dbReference type="GO" id="GO:0016874">
    <property type="term" value="F:ligase activity"/>
    <property type="evidence" value="ECO:0007669"/>
    <property type="project" value="UniProtKB-KW"/>
</dbReference>
<evidence type="ECO:0000313" key="3">
    <source>
        <dbReference type="Proteomes" id="UP000239649"/>
    </source>
</evidence>
<gene>
    <name evidence="2" type="ORF">C2E20_6903</name>
</gene>
<proteinExistence type="predicted"/>
<comment type="caution">
    <text evidence="2">The sequence shown here is derived from an EMBL/GenBank/DDBJ whole genome shotgun (WGS) entry which is preliminary data.</text>
</comment>
<sequence>MEGTESPSDAVGVVAVARLCDAAGKGAAAALTPECAAWIKQQEKNVAALQRAVDVLAAAPAQLAAAVEADEEALRAAIGEAPTEEALDEEWRTIIPCLEAADLLSATCHYHHPELCKVEEGEVFCNATRKLIDEGKATVRDDGGLELDSSSGSSCHRLRQALRDFPRLLPLVCYSSAKSGILTKDARSIIAYFAACPATMLEACHEALARVASSLAGGSALNAPAERPSARPALDLDAVAFAARAAELTAEHAVAASAPASQPPAAIPEGAELRGACLVVSAAVAAPSHSLLAAVTAHNKRGTAGATLQPEWSLTREGETATVNVAALWAAMCAAGGIRQARKRGGPAVLRAVRSIPGQEGFPASLVKALLDRIDSWLLPMYGPREEDELAAIEPDQLRAVLQRGIAEGALQGPADAVVVCSPALDRMLLLATMQARSIQLPHYDVVVARGQAHDVPLEAFWAHLSSPGGVQQFLSDKSALKCVVAASGLNEAAIPAAATLLLPLAAFTASAALSPELQALLDAPLQDQLPTLPQPAGLELPLPAEQQWHPGGATPGPPRDGSTPFDTNGAGGYIAA</sequence>
<organism evidence="2 3">
    <name type="scientific">Micractinium conductrix</name>
    <dbReference type="NCBI Taxonomy" id="554055"/>
    <lineage>
        <taxon>Eukaryota</taxon>
        <taxon>Viridiplantae</taxon>
        <taxon>Chlorophyta</taxon>
        <taxon>core chlorophytes</taxon>
        <taxon>Trebouxiophyceae</taxon>
        <taxon>Chlorellales</taxon>
        <taxon>Chlorellaceae</taxon>
        <taxon>Chlorella clade</taxon>
        <taxon>Micractinium</taxon>
    </lineage>
</organism>
<dbReference type="Proteomes" id="UP000239649">
    <property type="component" value="Unassembled WGS sequence"/>
</dbReference>
<keyword evidence="2" id="KW-0436">Ligase</keyword>
<evidence type="ECO:0000256" key="1">
    <source>
        <dbReference type="SAM" id="MobiDB-lite"/>
    </source>
</evidence>
<feature type="region of interest" description="Disordered" evidence="1">
    <location>
        <begin position="545"/>
        <end position="577"/>
    </location>
</feature>
<dbReference type="AlphaFoldDB" id="A0A2P6V6B6"/>
<name>A0A2P6V6B6_9CHLO</name>